<dbReference type="EMBL" id="AMEP01000043">
    <property type="protein sequence ID" value="EKY02984.1"/>
    <property type="molecule type" value="Genomic_DNA"/>
</dbReference>
<reference evidence="5 6" key="1">
    <citation type="submission" date="2012-05" db="EMBL/GenBank/DDBJ databases">
        <authorList>
            <person name="Weinstock G."/>
            <person name="Sodergren E."/>
            <person name="Lobos E.A."/>
            <person name="Fulton L."/>
            <person name="Fulton R."/>
            <person name="Courtney L."/>
            <person name="Fronick C."/>
            <person name="O'Laughlin M."/>
            <person name="Godfrey J."/>
            <person name="Wilson R.M."/>
            <person name="Miner T."/>
            <person name="Farmer C."/>
            <person name="Delehaunty K."/>
            <person name="Cordes M."/>
            <person name="Minx P."/>
            <person name="Tomlinson C."/>
            <person name="Chen J."/>
            <person name="Wollam A."/>
            <person name="Pepin K.H."/>
            <person name="Bhonagiri V."/>
            <person name="Zhang X."/>
            <person name="Suruliraj S."/>
            <person name="Warren W."/>
            <person name="Mitreva M."/>
            <person name="Mardis E.R."/>
            <person name="Wilson R.K."/>
        </authorList>
    </citation>
    <scope>NUCLEOTIDE SEQUENCE [LARGE SCALE GENOMIC DNA]</scope>
    <source>
        <strain evidence="5 6">F0055</strain>
    </source>
</reference>
<name>L1NHJ6_9BACT</name>
<dbReference type="Pfam" id="PF00886">
    <property type="entry name" value="Ribosomal_S16"/>
    <property type="match status" value="1"/>
</dbReference>
<feature type="compositionally biased region" description="Acidic residues" evidence="4">
    <location>
        <begin position="205"/>
        <end position="224"/>
    </location>
</feature>
<dbReference type="PANTHER" id="PTHR12919:SF20">
    <property type="entry name" value="SMALL RIBOSOMAL SUBUNIT PROTEIN BS16M"/>
    <property type="match status" value="1"/>
</dbReference>
<accession>L1NHJ6</accession>
<feature type="region of interest" description="Disordered" evidence="4">
    <location>
        <begin position="191"/>
        <end position="224"/>
    </location>
</feature>
<sequence length="224" mass="24052">MATKIRLQRGGRKGYAFYGIIIADARAPRDGKFIEKIGTYNPNTNPATVDLNFDRALYWVECGAQPTDTARNILKSEGVYLMKHLRGGVKKGAFDDAAAVQKFQAWKADKQKGTDAVRENEAKAKKDLAAKRLEAEKAINANIAKKVADKKAAEAVAKAEEEAAEAAEETVATAEEAVEAVEEKAVKTAEEVVEAAAEAPVADPTTEETTETPAETAEETPAEA</sequence>
<dbReference type="InterPro" id="IPR023803">
    <property type="entry name" value="Ribosomal_bS16_dom_sf"/>
</dbReference>
<proteinExistence type="inferred from homology"/>
<dbReference type="OrthoDB" id="9807878at2"/>
<dbReference type="Gene3D" id="3.30.1320.10">
    <property type="match status" value="1"/>
</dbReference>
<keyword evidence="2 3" id="KW-0687">Ribonucleoprotein</keyword>
<dbReference type="PANTHER" id="PTHR12919">
    <property type="entry name" value="30S RIBOSOMAL PROTEIN S16"/>
    <property type="match status" value="1"/>
</dbReference>
<dbReference type="HOGENOM" id="CLU_100590_0_0_10"/>
<evidence type="ECO:0000256" key="2">
    <source>
        <dbReference type="ARBA" id="ARBA00023274"/>
    </source>
</evidence>
<dbReference type="GO" id="GO:0005737">
    <property type="term" value="C:cytoplasm"/>
    <property type="evidence" value="ECO:0007669"/>
    <property type="project" value="UniProtKB-ARBA"/>
</dbReference>
<evidence type="ECO:0000313" key="6">
    <source>
        <dbReference type="Proteomes" id="UP000010433"/>
    </source>
</evidence>
<dbReference type="HAMAP" id="MF_00385">
    <property type="entry name" value="Ribosomal_bS16"/>
    <property type="match status" value="1"/>
</dbReference>
<comment type="similarity">
    <text evidence="3">Belongs to the bacterial ribosomal protein bS16 family.</text>
</comment>
<dbReference type="NCBIfam" id="TIGR00002">
    <property type="entry name" value="S16"/>
    <property type="match status" value="1"/>
</dbReference>
<dbReference type="RefSeq" id="WP_009161742.1">
    <property type="nucleotide sequence ID" value="NZ_KB290974.1"/>
</dbReference>
<dbReference type="GO" id="GO:0003735">
    <property type="term" value="F:structural constituent of ribosome"/>
    <property type="evidence" value="ECO:0007669"/>
    <property type="project" value="InterPro"/>
</dbReference>
<gene>
    <name evidence="3" type="primary">rpsP</name>
    <name evidence="5" type="ORF">HMPREF9151_00573</name>
</gene>
<comment type="caution">
    <text evidence="5">The sequence shown here is derived from an EMBL/GenBank/DDBJ whole genome shotgun (WGS) entry which is preliminary data.</text>
</comment>
<dbReference type="STRING" id="1127699.HMPREF9151_00573"/>
<dbReference type="GO" id="GO:0015935">
    <property type="term" value="C:small ribosomal subunit"/>
    <property type="evidence" value="ECO:0007669"/>
    <property type="project" value="TreeGrafter"/>
</dbReference>
<evidence type="ECO:0000256" key="1">
    <source>
        <dbReference type="ARBA" id="ARBA00022980"/>
    </source>
</evidence>
<dbReference type="InterPro" id="IPR000307">
    <property type="entry name" value="Ribosomal_bS16"/>
</dbReference>
<evidence type="ECO:0000313" key="5">
    <source>
        <dbReference type="EMBL" id="EKY02984.1"/>
    </source>
</evidence>
<keyword evidence="6" id="KW-1185">Reference proteome</keyword>
<dbReference type="Proteomes" id="UP000010433">
    <property type="component" value="Unassembled WGS sequence"/>
</dbReference>
<dbReference type="PATRIC" id="fig|1127699.3.peg.525"/>
<keyword evidence="1 3" id="KW-0689">Ribosomal protein</keyword>
<organism evidence="5 6">
    <name type="scientific">Hoylesella saccharolytica F0055</name>
    <dbReference type="NCBI Taxonomy" id="1127699"/>
    <lineage>
        <taxon>Bacteria</taxon>
        <taxon>Pseudomonadati</taxon>
        <taxon>Bacteroidota</taxon>
        <taxon>Bacteroidia</taxon>
        <taxon>Bacteroidales</taxon>
        <taxon>Prevotellaceae</taxon>
        <taxon>Hoylesella</taxon>
    </lineage>
</organism>
<evidence type="ECO:0000256" key="3">
    <source>
        <dbReference type="HAMAP-Rule" id="MF_00385"/>
    </source>
</evidence>
<evidence type="ECO:0000256" key="4">
    <source>
        <dbReference type="SAM" id="MobiDB-lite"/>
    </source>
</evidence>
<dbReference type="AlphaFoldDB" id="L1NHJ6"/>
<dbReference type="GO" id="GO:0006412">
    <property type="term" value="P:translation"/>
    <property type="evidence" value="ECO:0007669"/>
    <property type="project" value="UniProtKB-UniRule"/>
</dbReference>
<protein>
    <recommendedName>
        <fullName evidence="3">Small ribosomal subunit protein bS16</fullName>
    </recommendedName>
</protein>
<dbReference type="NCBIfam" id="NF011094">
    <property type="entry name" value="PRK14521.1"/>
    <property type="match status" value="1"/>
</dbReference>
<dbReference type="SUPFAM" id="SSF54565">
    <property type="entry name" value="Ribosomal protein S16"/>
    <property type="match status" value="1"/>
</dbReference>
<feature type="compositionally biased region" description="Low complexity" evidence="4">
    <location>
        <begin position="194"/>
        <end position="204"/>
    </location>
</feature>